<accession>A0A0N5AZY7</accession>
<name>A0A0N5AZY7_9BILA</name>
<reference evidence="3" key="1">
    <citation type="submission" date="2017-02" db="UniProtKB">
        <authorList>
            <consortium name="WormBaseParasite"/>
        </authorList>
    </citation>
    <scope>IDENTIFICATION</scope>
</reference>
<feature type="chain" id="PRO_5005893687" evidence="1">
    <location>
        <begin position="20"/>
        <end position="155"/>
    </location>
</feature>
<feature type="signal peptide" evidence="1">
    <location>
        <begin position="1"/>
        <end position="19"/>
    </location>
</feature>
<dbReference type="Proteomes" id="UP000046393">
    <property type="component" value="Unplaced"/>
</dbReference>
<sequence length="155" mass="16515">MVMMTSTLLFFTHITTGLACVPTLQPTTPTPICCPPITTNNPPRRTPIPTSSGASLDQCSVFRRFTRGTCPSEAILVCSRAPGTTVSQVVLELSDGTNIVAMNTDPIRAILVVSTITCMSDGTWQYVNAAGTAFSFNEAYCSQGTLTSGDYSYDV</sequence>
<dbReference type="STRING" id="451379.A0A0N5AZY7"/>
<organism evidence="2 3">
    <name type="scientific">Syphacia muris</name>
    <dbReference type="NCBI Taxonomy" id="451379"/>
    <lineage>
        <taxon>Eukaryota</taxon>
        <taxon>Metazoa</taxon>
        <taxon>Ecdysozoa</taxon>
        <taxon>Nematoda</taxon>
        <taxon>Chromadorea</taxon>
        <taxon>Rhabditida</taxon>
        <taxon>Spirurina</taxon>
        <taxon>Oxyuridomorpha</taxon>
        <taxon>Oxyuroidea</taxon>
        <taxon>Oxyuridae</taxon>
        <taxon>Syphacia</taxon>
    </lineage>
</organism>
<proteinExistence type="predicted"/>
<keyword evidence="1" id="KW-0732">Signal</keyword>
<evidence type="ECO:0000313" key="2">
    <source>
        <dbReference type="Proteomes" id="UP000046393"/>
    </source>
</evidence>
<evidence type="ECO:0000256" key="1">
    <source>
        <dbReference type="SAM" id="SignalP"/>
    </source>
</evidence>
<keyword evidence="2" id="KW-1185">Reference proteome</keyword>
<dbReference type="AlphaFoldDB" id="A0A0N5AZY7"/>
<protein>
    <submittedName>
        <fullName evidence="3">C6 domain-containing protein</fullName>
    </submittedName>
</protein>
<evidence type="ECO:0000313" key="3">
    <source>
        <dbReference type="WBParaSite" id="SMUV_0001057101-mRNA-1"/>
    </source>
</evidence>
<dbReference type="WBParaSite" id="SMUV_0001057101-mRNA-1">
    <property type="protein sequence ID" value="SMUV_0001057101-mRNA-1"/>
    <property type="gene ID" value="SMUV_0001057101"/>
</dbReference>